<gene>
    <name evidence="3" type="ordered locus">TOL2_C25850</name>
</gene>
<feature type="domain" description="OLD protein-like TOPRIM" evidence="2">
    <location>
        <begin position="453"/>
        <end position="527"/>
    </location>
</feature>
<dbReference type="Proteomes" id="UP000007347">
    <property type="component" value="Chromosome"/>
</dbReference>
<dbReference type="InterPro" id="IPR027417">
    <property type="entry name" value="P-loop_NTPase"/>
</dbReference>
<dbReference type="Pfam" id="PF13175">
    <property type="entry name" value="AAA_15"/>
    <property type="match status" value="1"/>
</dbReference>
<dbReference type="CDD" id="cd01026">
    <property type="entry name" value="TOPRIM_OLD"/>
    <property type="match status" value="1"/>
</dbReference>
<dbReference type="Gene3D" id="3.40.50.300">
    <property type="entry name" value="P-loop containing nucleotide triphosphate hydrolases"/>
    <property type="match status" value="1"/>
</dbReference>
<dbReference type="InterPro" id="IPR034139">
    <property type="entry name" value="TOPRIM_OLD"/>
</dbReference>
<dbReference type="STRING" id="651182.TOL2_C25850"/>
<evidence type="ECO:0000259" key="1">
    <source>
        <dbReference type="Pfam" id="PF13175"/>
    </source>
</evidence>
<dbReference type="RefSeq" id="WP_014958050.1">
    <property type="nucleotide sequence ID" value="NC_018645.1"/>
</dbReference>
<dbReference type="OrthoDB" id="9816506at2"/>
<keyword evidence="4" id="KW-1185">Reference proteome</keyword>
<proteinExistence type="predicted"/>
<dbReference type="AlphaFoldDB" id="K0N9T7"/>
<dbReference type="EMBL" id="FO203503">
    <property type="protein sequence ID" value="CCK80744.1"/>
    <property type="molecule type" value="Genomic_DNA"/>
</dbReference>
<accession>K0N9T7</accession>
<dbReference type="KEGG" id="dto:TOL2_C25850"/>
<protein>
    <submittedName>
        <fullName evidence="3">Putative DNA replication and repair protein, relted to recF</fullName>
    </submittedName>
</protein>
<dbReference type="SUPFAM" id="SSF52540">
    <property type="entry name" value="P-loop containing nucleoside triphosphate hydrolases"/>
    <property type="match status" value="1"/>
</dbReference>
<dbReference type="PATRIC" id="fig|651182.5.peg.3040"/>
<evidence type="ECO:0000259" key="2">
    <source>
        <dbReference type="Pfam" id="PF20469"/>
    </source>
</evidence>
<reference evidence="3 4" key="1">
    <citation type="journal article" date="2013" name="Environ. Microbiol.">
        <title>Complete genome, catabolic sub-proteomes and key-metabolites of Desulfobacula toluolica Tol2, a marine, aromatic compound-degrading, sulfate-reducing bacterium.</title>
        <authorList>
            <person name="Wohlbrand L."/>
            <person name="Jacob J.H."/>
            <person name="Kube M."/>
            <person name="Mussmann M."/>
            <person name="Jarling R."/>
            <person name="Beck A."/>
            <person name="Amann R."/>
            <person name="Wilkes H."/>
            <person name="Reinhardt R."/>
            <person name="Rabus R."/>
        </authorList>
    </citation>
    <scope>NUCLEOTIDE SEQUENCE [LARGE SCALE GENOMIC DNA]</scope>
    <source>
        <strain evidence="4">DSM 7467 / Tol2</strain>
    </source>
</reference>
<feature type="domain" description="Endonuclease GajA/Old nuclease/RecF-like AAA" evidence="1">
    <location>
        <begin position="1"/>
        <end position="398"/>
    </location>
</feature>
<dbReference type="InterPro" id="IPR041685">
    <property type="entry name" value="AAA_GajA/Old/RecF-like"/>
</dbReference>
<name>K0N9T7_DESTT</name>
<organism evidence="3 4">
    <name type="scientific">Desulfobacula toluolica (strain DSM 7467 / Tol2)</name>
    <dbReference type="NCBI Taxonomy" id="651182"/>
    <lineage>
        <taxon>Bacteria</taxon>
        <taxon>Pseudomonadati</taxon>
        <taxon>Thermodesulfobacteriota</taxon>
        <taxon>Desulfobacteria</taxon>
        <taxon>Desulfobacterales</taxon>
        <taxon>Desulfobacteraceae</taxon>
        <taxon>Desulfobacula</taxon>
    </lineage>
</organism>
<dbReference type="HOGENOM" id="CLU_021240_0_0_7"/>
<dbReference type="PANTHER" id="PTHR43581:SF4">
    <property type="entry name" value="ATP_GTP PHOSPHATASE"/>
    <property type="match status" value="1"/>
</dbReference>
<dbReference type="PANTHER" id="PTHR43581">
    <property type="entry name" value="ATP/GTP PHOSPHATASE"/>
    <property type="match status" value="1"/>
</dbReference>
<dbReference type="InterPro" id="IPR051396">
    <property type="entry name" value="Bact_Antivir_Def_Nuclease"/>
</dbReference>
<sequence>MFISKIEIKNFRNFENSEIDFNEGTNVIIGHNNAGKSNLLKALSLIFNPESGRKLKVDDFYKKINTDSYFEQDANGDLKIKSPPKIVISAFISQSINDNSTNEIQPDDNNTIYEWRIQTSPYYIARLTYEFFLPEGDETKEYIDSITKLIDKGIKTKDSYWNLIHRKFIHKYISRIYGGIAKLKNRADSDQLRKFDFQFLDAIRDVEKELFTGKNTLLKDVLKYFLDHKITIDTNLSEEQKQENKESKHEEFATKSSEVIMQLKQRINTDPILEYSKDVGASIGGEPDFEGSIDEVELFSTLRLIVEKETGIKLPATHNGLGYNNLLFISVLLAKMQMSRSDYVSQDDKKVFPMLIIEEPEAHLHPSMQFKFLKFLKENLKTKNEVRQIFITTHSTHITSAVELDEIICLNVDDENNLQIAYPGKVFDSDKAEDKKSKAYVKRFLDATKSDMLFAKTVLLVEGVAEQLLIHCLADYENKSLEDNHVAVVNVNGRYFNHFLKLFDFDSNDTFKKHAIQRKVSCITDADPVQKDTSGKKPKFKKCFPFELNIDTAKFEYKKISEILSSLQAKYAGNSYIKISSRVDGKGKTFEYELAYNNASTDLLITDEIANIQELKDLINAIKANKPFSDILSILKNQNIQESIELSNWTEEEKKSAIIAARYLQSIENSSWAGKGEHALNLDMKLRDNLKNGNPVNFSVPEYIKEAINHVCS</sequence>
<evidence type="ECO:0000313" key="4">
    <source>
        <dbReference type="Proteomes" id="UP000007347"/>
    </source>
</evidence>
<dbReference type="Pfam" id="PF20469">
    <property type="entry name" value="OLD-like_TOPRIM"/>
    <property type="match status" value="1"/>
</dbReference>
<evidence type="ECO:0000313" key="3">
    <source>
        <dbReference type="EMBL" id="CCK80744.1"/>
    </source>
</evidence>